<reference evidence="3" key="1">
    <citation type="submission" date="2012-11" db="EMBL/GenBank/DDBJ databases">
        <authorList>
            <person name="Lucero-Rivera Y.E."/>
            <person name="Tovar-Ramirez D."/>
        </authorList>
    </citation>
    <scope>NUCLEOTIDE SEQUENCE [LARGE SCALE GENOMIC DNA]</scope>
    <source>
        <strain evidence="3">Araruama</strain>
    </source>
</reference>
<evidence type="ECO:0000313" key="3">
    <source>
        <dbReference type="Proteomes" id="UP000189670"/>
    </source>
</evidence>
<sequence length="190" mass="21978">MSKAIKIYQIKISLEHVKPPIWRRVLINSDTSLAKLHYVIQMAMGWDDYHLHQFITPQGFYGIPEPDIGFMTGDTINDESKVTVATFLKAEKDAIKYEYDFGDSWVHKIQLEKILPPDKSMQLPQCIKGKRACPPEDCGGVWGYQELVEIVKDPSHEEYDDMIEWLGEDEYDPDSFDMDFVNMELQSISP</sequence>
<name>A0A1V1PGB0_9BACT</name>
<feature type="domain" description="Plasmid pRiA4b Orf3-like" evidence="1">
    <location>
        <begin position="6"/>
        <end position="179"/>
    </location>
</feature>
<dbReference type="PANTHER" id="PTHR41878">
    <property type="entry name" value="LEXA REPRESSOR-RELATED"/>
    <property type="match status" value="1"/>
</dbReference>
<dbReference type="Gene3D" id="3.10.290.30">
    <property type="entry name" value="MM3350-like"/>
    <property type="match status" value="1"/>
</dbReference>
<dbReference type="InterPro" id="IPR024047">
    <property type="entry name" value="MM3350-like_sf"/>
</dbReference>
<evidence type="ECO:0000259" key="1">
    <source>
        <dbReference type="Pfam" id="PF07929"/>
    </source>
</evidence>
<comment type="caution">
    <text evidence="2">The sequence shown here is derived from an EMBL/GenBank/DDBJ whole genome shotgun (WGS) entry which is preliminary data.</text>
</comment>
<dbReference type="PANTHER" id="PTHR41878:SF1">
    <property type="entry name" value="TNPR PROTEIN"/>
    <property type="match status" value="1"/>
</dbReference>
<evidence type="ECO:0000313" key="2">
    <source>
        <dbReference type="EMBL" id="ETR73826.1"/>
    </source>
</evidence>
<dbReference type="Proteomes" id="UP000189670">
    <property type="component" value="Unassembled WGS sequence"/>
</dbReference>
<dbReference type="EMBL" id="ATBP01000037">
    <property type="protein sequence ID" value="ETR73826.1"/>
    <property type="molecule type" value="Genomic_DNA"/>
</dbReference>
<protein>
    <submittedName>
        <fullName evidence="2">Plasmid pRiA4b ORF-3 family protein</fullName>
    </submittedName>
</protein>
<dbReference type="Pfam" id="PF07929">
    <property type="entry name" value="PRiA4_ORF3"/>
    <property type="match status" value="1"/>
</dbReference>
<proteinExistence type="predicted"/>
<accession>A0A1V1PGB0</accession>
<dbReference type="SUPFAM" id="SSF159941">
    <property type="entry name" value="MM3350-like"/>
    <property type="match status" value="1"/>
</dbReference>
<organism evidence="2 3">
    <name type="scientific">Candidatus Magnetoglobus multicellularis str. Araruama</name>
    <dbReference type="NCBI Taxonomy" id="890399"/>
    <lineage>
        <taxon>Bacteria</taxon>
        <taxon>Pseudomonadati</taxon>
        <taxon>Thermodesulfobacteriota</taxon>
        <taxon>Desulfobacteria</taxon>
        <taxon>Desulfobacterales</taxon>
        <taxon>Desulfobacteraceae</taxon>
        <taxon>Candidatus Magnetoglobus</taxon>
    </lineage>
</organism>
<gene>
    <name evidence="2" type="ORF">OMM_00675</name>
</gene>
<dbReference type="InterPro" id="IPR012912">
    <property type="entry name" value="Plasmid_pRiA4b_Orf3-like"/>
</dbReference>
<dbReference type="AlphaFoldDB" id="A0A1V1PGB0"/>